<dbReference type="EMBL" id="CP059404">
    <property type="protein sequence ID" value="QNE88903.1"/>
    <property type="molecule type" value="Genomic_DNA"/>
</dbReference>
<sequence length="123" mass="12825">MADYSPRPSSPPALDLAVAQKLSDAVCSLHGVAGMYSGDYGELALLLPGGKVPGLRTPLSDEFRVEIYPVVDVSTVVSLPELGTAIQATAREILHSAGFNSPHIDVRFAAATGSFGDSLEGLR</sequence>
<dbReference type="RefSeq" id="WP_185175292.1">
    <property type="nucleotide sequence ID" value="NZ_CP059404.1"/>
</dbReference>
<reference evidence="1 2" key="1">
    <citation type="submission" date="2020-07" db="EMBL/GenBank/DDBJ databases">
        <title>Complete genome and description of Corynebacterium incognita strain Marseille-Q3630 sp. nov.</title>
        <authorList>
            <person name="Boxberger M."/>
        </authorList>
    </citation>
    <scope>NUCLEOTIDE SEQUENCE [LARGE SCALE GENOMIC DNA]</scope>
    <source>
        <strain evidence="1 2">Marseille-Q3630</strain>
    </source>
</reference>
<name>A0A7G7CMT7_9CORY</name>
<organism evidence="1 2">
    <name type="scientific">Corynebacterium incognita</name>
    <dbReference type="NCBI Taxonomy" id="2754725"/>
    <lineage>
        <taxon>Bacteria</taxon>
        <taxon>Bacillati</taxon>
        <taxon>Actinomycetota</taxon>
        <taxon>Actinomycetes</taxon>
        <taxon>Mycobacteriales</taxon>
        <taxon>Corynebacteriaceae</taxon>
        <taxon>Corynebacterium</taxon>
    </lineage>
</organism>
<gene>
    <name evidence="1" type="ORF">H0194_07405</name>
</gene>
<evidence type="ECO:0000313" key="2">
    <source>
        <dbReference type="Proteomes" id="UP000515743"/>
    </source>
</evidence>
<evidence type="ECO:0008006" key="3">
    <source>
        <dbReference type="Google" id="ProtNLM"/>
    </source>
</evidence>
<evidence type="ECO:0000313" key="1">
    <source>
        <dbReference type="EMBL" id="QNE88903.1"/>
    </source>
</evidence>
<dbReference type="AlphaFoldDB" id="A0A7G7CMT7"/>
<dbReference type="KEGG" id="cik:H0194_07405"/>
<keyword evidence="2" id="KW-1185">Reference proteome</keyword>
<accession>A0A7G7CMT7</accession>
<proteinExistence type="predicted"/>
<protein>
    <recommendedName>
        <fullName evidence="3">Asp23/Gls24 family envelope stress response protein</fullName>
    </recommendedName>
</protein>
<dbReference type="Proteomes" id="UP000515743">
    <property type="component" value="Chromosome"/>
</dbReference>